<feature type="region of interest" description="Disordered" evidence="1">
    <location>
        <begin position="20"/>
        <end position="41"/>
    </location>
</feature>
<feature type="region of interest" description="Disordered" evidence="1">
    <location>
        <begin position="69"/>
        <end position="119"/>
    </location>
</feature>
<reference evidence="2 3" key="2">
    <citation type="journal article" date="2013" name="Plant Cell Physiol.">
        <title>Rice Annotation Project Database (RAP-DB): an integrative and interactive database for rice genomics.</title>
        <authorList>
            <person name="Sakai H."/>
            <person name="Lee S.S."/>
            <person name="Tanaka T."/>
            <person name="Numa H."/>
            <person name="Kim J."/>
            <person name="Kawahara Y."/>
            <person name="Wakimoto H."/>
            <person name="Yang C.C."/>
            <person name="Iwamoto M."/>
            <person name="Abe T."/>
            <person name="Yamada Y."/>
            <person name="Muto A."/>
            <person name="Inokuchi H."/>
            <person name="Ikemura T."/>
            <person name="Matsumoto T."/>
            <person name="Sasaki T."/>
            <person name="Itoh T."/>
        </authorList>
    </citation>
    <scope>NUCLEOTIDE SEQUENCE [LARGE SCALE GENOMIC DNA]</scope>
    <source>
        <strain evidence="3">cv. Nipponbare</strain>
    </source>
</reference>
<feature type="compositionally biased region" description="Low complexity" evidence="1">
    <location>
        <begin position="86"/>
        <end position="105"/>
    </location>
</feature>
<protein>
    <submittedName>
        <fullName evidence="2">Os04g0362375 protein</fullName>
    </submittedName>
</protein>
<sequence length="119" mass="12581">NPTSHLLFLSLKLLLHRRETKSRRPPGVEHLVSGAVPPPQGFSAGVGGGVWRGGARVAVAAVGESREPLDEECRTSNTCERRQPLVAPVSAAPRRAPPNSAVSPSRDSEGIVESTEEQG</sequence>
<proteinExistence type="predicted"/>
<dbReference type="InParanoid" id="A0A0P0W915"/>
<evidence type="ECO:0000313" key="3">
    <source>
        <dbReference type="Proteomes" id="UP000059680"/>
    </source>
</evidence>
<dbReference type="PaxDb" id="39947-A0A0P0W915"/>
<reference evidence="2 3" key="3">
    <citation type="journal article" date="2013" name="Rice">
        <title>Improvement of the Oryza sativa Nipponbare reference genome using next generation sequence and optical map data.</title>
        <authorList>
            <person name="Kawahara Y."/>
            <person name="de la Bastide M."/>
            <person name="Hamilton J.P."/>
            <person name="Kanamori H."/>
            <person name="McCombie W.R."/>
            <person name="Ouyang S."/>
            <person name="Schwartz D.C."/>
            <person name="Tanaka T."/>
            <person name="Wu J."/>
            <person name="Zhou S."/>
            <person name="Childs K.L."/>
            <person name="Davidson R.M."/>
            <person name="Lin H."/>
            <person name="Quesada-Ocampo L."/>
            <person name="Vaillancourt B."/>
            <person name="Sakai H."/>
            <person name="Lee S.S."/>
            <person name="Kim J."/>
            <person name="Numa H."/>
            <person name="Itoh T."/>
            <person name="Buell C.R."/>
            <person name="Matsumoto T."/>
        </authorList>
    </citation>
    <scope>NUCLEOTIDE SEQUENCE [LARGE SCALE GENOMIC DNA]</scope>
    <source>
        <strain evidence="3">cv. Nipponbare</strain>
    </source>
</reference>
<dbReference type="Proteomes" id="UP000059680">
    <property type="component" value="Chromosome 4"/>
</dbReference>
<dbReference type="EMBL" id="AP014960">
    <property type="protein sequence ID" value="BAS88775.1"/>
    <property type="molecule type" value="Genomic_DNA"/>
</dbReference>
<gene>
    <name evidence="2" type="ordered locus">Os04g0362375</name>
    <name evidence="2" type="ORF">OSNPB_040362375</name>
</gene>
<evidence type="ECO:0000256" key="1">
    <source>
        <dbReference type="SAM" id="MobiDB-lite"/>
    </source>
</evidence>
<dbReference type="AlphaFoldDB" id="A0A0P0W915"/>
<reference evidence="3" key="1">
    <citation type="journal article" date="2005" name="Nature">
        <title>The map-based sequence of the rice genome.</title>
        <authorList>
            <consortium name="International rice genome sequencing project (IRGSP)"/>
            <person name="Matsumoto T."/>
            <person name="Wu J."/>
            <person name="Kanamori H."/>
            <person name="Katayose Y."/>
            <person name="Fujisawa M."/>
            <person name="Namiki N."/>
            <person name="Mizuno H."/>
            <person name="Yamamoto K."/>
            <person name="Antonio B.A."/>
            <person name="Baba T."/>
            <person name="Sakata K."/>
            <person name="Nagamura Y."/>
            <person name="Aoki H."/>
            <person name="Arikawa K."/>
            <person name="Arita K."/>
            <person name="Bito T."/>
            <person name="Chiden Y."/>
            <person name="Fujitsuka N."/>
            <person name="Fukunaka R."/>
            <person name="Hamada M."/>
            <person name="Harada C."/>
            <person name="Hayashi A."/>
            <person name="Hijishita S."/>
            <person name="Honda M."/>
            <person name="Hosokawa S."/>
            <person name="Ichikawa Y."/>
            <person name="Idonuma A."/>
            <person name="Iijima M."/>
            <person name="Ikeda M."/>
            <person name="Ikeno M."/>
            <person name="Ito K."/>
            <person name="Ito S."/>
            <person name="Ito T."/>
            <person name="Ito Y."/>
            <person name="Ito Y."/>
            <person name="Iwabuchi A."/>
            <person name="Kamiya K."/>
            <person name="Karasawa W."/>
            <person name="Kurita K."/>
            <person name="Katagiri S."/>
            <person name="Kikuta A."/>
            <person name="Kobayashi H."/>
            <person name="Kobayashi N."/>
            <person name="Machita K."/>
            <person name="Maehara T."/>
            <person name="Masukawa M."/>
            <person name="Mizubayashi T."/>
            <person name="Mukai Y."/>
            <person name="Nagasaki H."/>
            <person name="Nagata Y."/>
            <person name="Naito S."/>
            <person name="Nakashima M."/>
            <person name="Nakama Y."/>
            <person name="Nakamichi Y."/>
            <person name="Nakamura M."/>
            <person name="Meguro A."/>
            <person name="Negishi M."/>
            <person name="Ohta I."/>
            <person name="Ohta T."/>
            <person name="Okamoto M."/>
            <person name="Ono N."/>
            <person name="Saji S."/>
            <person name="Sakaguchi M."/>
            <person name="Sakai K."/>
            <person name="Shibata M."/>
            <person name="Shimokawa T."/>
            <person name="Song J."/>
            <person name="Takazaki Y."/>
            <person name="Terasawa K."/>
            <person name="Tsugane M."/>
            <person name="Tsuji K."/>
            <person name="Ueda S."/>
            <person name="Waki K."/>
            <person name="Yamagata H."/>
            <person name="Yamamoto M."/>
            <person name="Yamamoto S."/>
            <person name="Yamane H."/>
            <person name="Yoshiki S."/>
            <person name="Yoshihara R."/>
            <person name="Yukawa K."/>
            <person name="Zhong H."/>
            <person name="Yano M."/>
            <person name="Yuan Q."/>
            <person name="Ouyang S."/>
            <person name="Liu J."/>
            <person name="Jones K.M."/>
            <person name="Gansberger K."/>
            <person name="Moffat K."/>
            <person name="Hill J."/>
            <person name="Bera J."/>
            <person name="Fadrosh D."/>
            <person name="Jin S."/>
            <person name="Johri S."/>
            <person name="Kim M."/>
            <person name="Overton L."/>
            <person name="Reardon M."/>
            <person name="Tsitrin T."/>
            <person name="Vuong H."/>
            <person name="Weaver B."/>
            <person name="Ciecko A."/>
            <person name="Tallon L."/>
            <person name="Jackson J."/>
            <person name="Pai G."/>
            <person name="Aken S.V."/>
            <person name="Utterback T."/>
            <person name="Reidmuller S."/>
            <person name="Feldblyum T."/>
            <person name="Hsiao J."/>
            <person name="Zismann V."/>
            <person name="Iobst S."/>
            <person name="de Vazeille A.R."/>
            <person name="Buell C.R."/>
            <person name="Ying K."/>
            <person name="Li Y."/>
            <person name="Lu T."/>
            <person name="Huang Y."/>
            <person name="Zhao Q."/>
            <person name="Feng Q."/>
            <person name="Zhang L."/>
            <person name="Zhu J."/>
            <person name="Weng Q."/>
            <person name="Mu J."/>
            <person name="Lu Y."/>
            <person name="Fan D."/>
            <person name="Liu Y."/>
            <person name="Guan J."/>
            <person name="Zhang Y."/>
            <person name="Yu S."/>
            <person name="Liu X."/>
            <person name="Zhang Y."/>
            <person name="Hong G."/>
            <person name="Han B."/>
            <person name="Choisne N."/>
            <person name="Demange N."/>
            <person name="Orjeda G."/>
            <person name="Samain S."/>
            <person name="Cattolico L."/>
            <person name="Pelletier E."/>
            <person name="Couloux A."/>
            <person name="Segurens B."/>
            <person name="Wincker P."/>
            <person name="D'Hont A."/>
            <person name="Scarpelli C."/>
            <person name="Weissenbach J."/>
            <person name="Salanoubat M."/>
            <person name="Quetier F."/>
            <person name="Yu Y."/>
            <person name="Kim H.R."/>
            <person name="Rambo T."/>
            <person name="Currie J."/>
            <person name="Collura K."/>
            <person name="Luo M."/>
            <person name="Yang T."/>
            <person name="Ammiraju J.S.S."/>
            <person name="Engler F."/>
            <person name="Soderlund C."/>
            <person name="Wing R.A."/>
            <person name="Palmer L.E."/>
            <person name="de la Bastide M."/>
            <person name="Spiegel L."/>
            <person name="Nascimento L."/>
            <person name="Zutavern T."/>
            <person name="O'Shaughnessy A."/>
            <person name="Dike S."/>
            <person name="Dedhia N."/>
            <person name="Preston R."/>
            <person name="Balija V."/>
            <person name="McCombie W.R."/>
            <person name="Chow T."/>
            <person name="Chen H."/>
            <person name="Chung M."/>
            <person name="Chen C."/>
            <person name="Shaw J."/>
            <person name="Wu H."/>
            <person name="Hsiao K."/>
            <person name="Chao Y."/>
            <person name="Chu M."/>
            <person name="Cheng C."/>
            <person name="Hour A."/>
            <person name="Lee P."/>
            <person name="Lin S."/>
            <person name="Lin Y."/>
            <person name="Liou J."/>
            <person name="Liu S."/>
            <person name="Hsing Y."/>
            <person name="Raghuvanshi S."/>
            <person name="Mohanty A."/>
            <person name="Bharti A.K."/>
            <person name="Gaur A."/>
            <person name="Gupta V."/>
            <person name="Kumar D."/>
            <person name="Ravi V."/>
            <person name="Vij S."/>
            <person name="Kapur A."/>
            <person name="Khurana P."/>
            <person name="Khurana P."/>
            <person name="Khurana J.P."/>
            <person name="Tyagi A.K."/>
            <person name="Gaikwad K."/>
            <person name="Singh A."/>
            <person name="Dalal V."/>
            <person name="Srivastava S."/>
            <person name="Dixit A."/>
            <person name="Pal A.K."/>
            <person name="Ghazi I.A."/>
            <person name="Yadav M."/>
            <person name="Pandit A."/>
            <person name="Bhargava A."/>
            <person name="Sureshbabu K."/>
            <person name="Batra K."/>
            <person name="Sharma T.R."/>
            <person name="Mohapatra T."/>
            <person name="Singh N.K."/>
            <person name="Messing J."/>
            <person name="Nelson A.B."/>
            <person name="Fuks G."/>
            <person name="Kavchok S."/>
            <person name="Keizer G."/>
            <person name="Linton E."/>
            <person name="Llaca V."/>
            <person name="Song R."/>
            <person name="Tanyolac B."/>
            <person name="Young S."/>
            <person name="Ho-Il K."/>
            <person name="Hahn J.H."/>
            <person name="Sangsakoo G."/>
            <person name="Vanavichit A."/>
            <person name="de Mattos Luiz.A.T."/>
            <person name="Zimmer P.D."/>
            <person name="Malone G."/>
            <person name="Dellagostin O."/>
            <person name="de Oliveira A.C."/>
            <person name="Bevan M."/>
            <person name="Bancroft I."/>
            <person name="Minx P."/>
            <person name="Cordum H."/>
            <person name="Wilson R."/>
            <person name="Cheng Z."/>
            <person name="Jin W."/>
            <person name="Jiang J."/>
            <person name="Leong S.A."/>
            <person name="Iwama H."/>
            <person name="Gojobori T."/>
            <person name="Itoh T."/>
            <person name="Niimura Y."/>
            <person name="Fujii Y."/>
            <person name="Habara T."/>
            <person name="Sakai H."/>
            <person name="Sato Y."/>
            <person name="Wilson G."/>
            <person name="Kumar K."/>
            <person name="McCouch S."/>
            <person name="Juretic N."/>
            <person name="Hoen D."/>
            <person name="Wright S."/>
            <person name="Bruskiewich R."/>
            <person name="Bureau T."/>
            <person name="Miyao A."/>
            <person name="Hirochika H."/>
            <person name="Nishikawa T."/>
            <person name="Kadowaki K."/>
            <person name="Sugiura M."/>
            <person name="Burr B."/>
            <person name="Sasaki T."/>
        </authorList>
    </citation>
    <scope>NUCLEOTIDE SEQUENCE [LARGE SCALE GENOMIC DNA]</scope>
    <source>
        <strain evidence="3">cv. Nipponbare</strain>
    </source>
</reference>
<name>A0A0P0W915_ORYSJ</name>
<keyword evidence="3" id="KW-1185">Reference proteome</keyword>
<organism evidence="2 3">
    <name type="scientific">Oryza sativa subsp. japonica</name>
    <name type="common">Rice</name>
    <dbReference type="NCBI Taxonomy" id="39947"/>
    <lineage>
        <taxon>Eukaryota</taxon>
        <taxon>Viridiplantae</taxon>
        <taxon>Streptophyta</taxon>
        <taxon>Embryophyta</taxon>
        <taxon>Tracheophyta</taxon>
        <taxon>Spermatophyta</taxon>
        <taxon>Magnoliopsida</taxon>
        <taxon>Liliopsida</taxon>
        <taxon>Poales</taxon>
        <taxon>Poaceae</taxon>
        <taxon>BOP clade</taxon>
        <taxon>Oryzoideae</taxon>
        <taxon>Oryzeae</taxon>
        <taxon>Oryzinae</taxon>
        <taxon>Oryza</taxon>
        <taxon>Oryza sativa</taxon>
    </lineage>
</organism>
<accession>A0A0P0W915</accession>
<feature type="non-terminal residue" evidence="2">
    <location>
        <position position="119"/>
    </location>
</feature>
<feature type="compositionally biased region" description="Basic and acidic residues" evidence="1">
    <location>
        <begin position="69"/>
        <end position="83"/>
    </location>
</feature>
<evidence type="ECO:0000313" key="2">
    <source>
        <dbReference type="EMBL" id="BAS88775.1"/>
    </source>
</evidence>
<dbReference type="Gramene" id="Os04t0362375-01">
    <property type="protein sequence ID" value="Os04t0362375-01"/>
    <property type="gene ID" value="Os04g0362375"/>
</dbReference>